<proteinExistence type="inferred from homology"/>
<keyword evidence="5" id="KW-0325">Glycoprotein</keyword>
<comment type="similarity">
    <text evidence="2">Belongs to the FAM20 family.</text>
</comment>
<evidence type="ECO:0000256" key="2">
    <source>
        <dbReference type="ARBA" id="ARBA00006557"/>
    </source>
</evidence>
<keyword evidence="8" id="KW-0479">Metal-binding</keyword>
<keyword evidence="11" id="KW-1185">Reference proteome</keyword>
<accession>A0AAE0T2B8</accession>
<evidence type="ECO:0000256" key="4">
    <source>
        <dbReference type="ARBA" id="ARBA00023157"/>
    </source>
</evidence>
<dbReference type="GO" id="GO:0005524">
    <property type="term" value="F:ATP binding"/>
    <property type="evidence" value="ECO:0007669"/>
    <property type="project" value="UniProtKB-KW"/>
</dbReference>
<dbReference type="InterPro" id="IPR024869">
    <property type="entry name" value="FAM20"/>
</dbReference>
<organism evidence="10 11">
    <name type="scientific">Potamilus streckersoni</name>
    <dbReference type="NCBI Taxonomy" id="2493646"/>
    <lineage>
        <taxon>Eukaryota</taxon>
        <taxon>Metazoa</taxon>
        <taxon>Spiralia</taxon>
        <taxon>Lophotrochozoa</taxon>
        <taxon>Mollusca</taxon>
        <taxon>Bivalvia</taxon>
        <taxon>Autobranchia</taxon>
        <taxon>Heteroconchia</taxon>
        <taxon>Palaeoheterodonta</taxon>
        <taxon>Unionida</taxon>
        <taxon>Unionoidea</taxon>
        <taxon>Unionidae</taxon>
        <taxon>Ambleminae</taxon>
        <taxon>Lampsilini</taxon>
        <taxon>Potamilus</taxon>
    </lineage>
</organism>
<keyword evidence="4" id="KW-1015">Disulfide bond</keyword>
<dbReference type="PANTHER" id="PTHR12450">
    <property type="entry name" value="DENTIN MATRIX PROTEIN 4 PROTEIN FAM20"/>
    <property type="match status" value="1"/>
</dbReference>
<feature type="binding site" evidence="7">
    <location>
        <position position="134"/>
    </location>
    <ligand>
        <name>ATP</name>
        <dbReference type="ChEBI" id="CHEBI:30616"/>
    </ligand>
</feature>
<evidence type="ECO:0000259" key="9">
    <source>
        <dbReference type="Pfam" id="PF06702"/>
    </source>
</evidence>
<evidence type="ECO:0000313" key="11">
    <source>
        <dbReference type="Proteomes" id="UP001195483"/>
    </source>
</evidence>
<protein>
    <recommendedName>
        <fullName evidence="9">FAM20 C-terminal domain-containing protein</fullName>
    </recommendedName>
</protein>
<feature type="binding site" evidence="8">
    <location>
        <position position="336"/>
    </location>
    <ligand>
        <name>Mn(2+)</name>
        <dbReference type="ChEBI" id="CHEBI:29035"/>
    </ligand>
</feature>
<dbReference type="Pfam" id="PF06702">
    <property type="entry name" value="Fam20C"/>
    <property type="match status" value="1"/>
</dbReference>
<keyword evidence="7" id="KW-0547">Nucleotide-binding</keyword>
<dbReference type="PANTHER" id="PTHR12450:SF14">
    <property type="entry name" value="GLYCOSAMINOGLYCAN XYLOSYLKINASE"/>
    <property type="match status" value="1"/>
</dbReference>
<feature type="binding site" evidence="7">
    <location>
        <position position="150"/>
    </location>
    <ligand>
        <name>ATP</name>
        <dbReference type="ChEBI" id="CHEBI:30616"/>
    </ligand>
</feature>
<dbReference type="Proteomes" id="UP001195483">
    <property type="component" value="Unassembled WGS sequence"/>
</dbReference>
<dbReference type="InterPro" id="IPR009581">
    <property type="entry name" value="FAM20_C"/>
</dbReference>
<evidence type="ECO:0000256" key="5">
    <source>
        <dbReference type="ARBA" id="ARBA00023180"/>
    </source>
</evidence>
<dbReference type="GO" id="GO:0046872">
    <property type="term" value="F:metal ion binding"/>
    <property type="evidence" value="ECO:0007669"/>
    <property type="project" value="UniProtKB-KW"/>
</dbReference>
<feature type="binding site" evidence="7">
    <location>
        <position position="322"/>
    </location>
    <ligand>
        <name>ATP</name>
        <dbReference type="ChEBI" id="CHEBI:30616"/>
    </ligand>
</feature>
<gene>
    <name evidence="10" type="ORF">CHS0354_003783</name>
</gene>
<evidence type="ECO:0000256" key="3">
    <source>
        <dbReference type="ARBA" id="ARBA00023034"/>
    </source>
</evidence>
<reference evidence="10" key="2">
    <citation type="journal article" date="2021" name="Genome Biol. Evol.">
        <title>Developing a high-quality reference genome for a parasitic bivalve with doubly uniparental inheritance (Bivalvia: Unionida).</title>
        <authorList>
            <person name="Smith C.H."/>
        </authorList>
    </citation>
    <scope>NUCLEOTIDE SEQUENCE</scope>
    <source>
        <strain evidence="10">CHS0354</strain>
        <tissue evidence="10">Mantle</tissue>
    </source>
</reference>
<keyword evidence="8" id="KW-0464">Manganese</keyword>
<keyword evidence="7" id="KW-0067">ATP-binding</keyword>
<comment type="cofactor">
    <cofactor evidence="8">
        <name>Mn(2+)</name>
        <dbReference type="ChEBI" id="CHEBI:29035"/>
    </cofactor>
</comment>
<dbReference type="AlphaFoldDB" id="A0AAE0T2B8"/>
<feature type="binding site" evidence="8">
    <location>
        <position position="169"/>
    </location>
    <ligand>
        <name>Mn(2+)</name>
        <dbReference type="ChEBI" id="CHEBI:29035"/>
    </ligand>
</feature>
<dbReference type="GO" id="GO:0016773">
    <property type="term" value="F:phosphotransferase activity, alcohol group as acceptor"/>
    <property type="evidence" value="ECO:0007669"/>
    <property type="project" value="TreeGrafter"/>
</dbReference>
<keyword evidence="3" id="KW-0333">Golgi apparatus</keyword>
<evidence type="ECO:0000256" key="7">
    <source>
        <dbReference type="PIRSR" id="PIRSR624869-2"/>
    </source>
</evidence>
<name>A0AAE0T2B8_9BIVA</name>
<comment type="subcellular location">
    <subcellularLocation>
        <location evidence="1">Golgi apparatus</location>
    </subcellularLocation>
</comment>
<evidence type="ECO:0000256" key="6">
    <source>
        <dbReference type="PIRSR" id="PIRSR624869-1"/>
    </source>
</evidence>
<reference evidence="10" key="3">
    <citation type="submission" date="2023-05" db="EMBL/GenBank/DDBJ databases">
        <authorList>
            <person name="Smith C.H."/>
        </authorList>
    </citation>
    <scope>NUCLEOTIDE SEQUENCE</scope>
    <source>
        <strain evidence="10">CHS0354</strain>
        <tissue evidence="10">Mantle</tissue>
    </source>
</reference>
<dbReference type="GO" id="GO:0005794">
    <property type="term" value="C:Golgi apparatus"/>
    <property type="evidence" value="ECO:0007669"/>
    <property type="project" value="UniProtKB-SubCell"/>
</dbReference>
<reference evidence="10" key="1">
    <citation type="journal article" date="2021" name="Genome Biol. Evol.">
        <title>A High-Quality Reference Genome for a Parasitic Bivalve with Doubly Uniparental Inheritance (Bivalvia: Unionida).</title>
        <authorList>
            <person name="Smith C.H."/>
        </authorList>
    </citation>
    <scope>NUCLEOTIDE SEQUENCE</scope>
    <source>
        <strain evidence="10">CHS0354</strain>
    </source>
</reference>
<feature type="binding site" evidence="7">
    <location>
        <position position="336"/>
    </location>
    <ligand>
        <name>ATP</name>
        <dbReference type="ChEBI" id="CHEBI:30616"/>
    </ligand>
</feature>
<feature type="domain" description="FAM20 C-terminal" evidence="9">
    <location>
        <begin position="215"/>
        <end position="428"/>
    </location>
</feature>
<feature type="active site" evidence="6">
    <location>
        <position position="317"/>
    </location>
</feature>
<evidence type="ECO:0000256" key="1">
    <source>
        <dbReference type="ARBA" id="ARBA00004555"/>
    </source>
</evidence>
<sequence length="433" mass="50154">MKLRRIFVFLVCISFIFYVSYKILEPEISGQSLQDQGQLELGLLSLKHHLQSKDLVYVQNSSQRIKKEDVIQELIQKYRLDLSYSLNQSPWRIASNWVTPREIIPESAPELGGILKALITRKIISADIGHKGTQLKMTLVLEGGQKVVFKPRRFDRTHVIEGNPYSGEDRHNGEIAAFHLSRILELRRTPIAVGRMIDLTEEIKQVARIRLLETFFTRDENTCFYGKCLYCHGPETGVCAKGSVLEGTLVLWLPEHYTLKLHKHPWARTYKEGKAAKWETDEDYCYKVTQMDLFREGSRLMDIIDTAVFDFLIGNADRHHYETFEKYNDSIIIMLDNGKSFGNPHMDEISILAPLYQCCSIRQKTWLRLLVLQDGILSEVLEQTLTLDPINNMDPILTTLHLQALDRRLKIVLDYVQQCFHKYGSNKVLIQNR</sequence>
<evidence type="ECO:0000313" key="10">
    <source>
        <dbReference type="EMBL" id="KAK3602532.1"/>
    </source>
</evidence>
<comment type="caution">
    <text evidence="10">The sequence shown here is derived from an EMBL/GenBank/DDBJ whole genome shotgun (WGS) entry which is preliminary data.</text>
</comment>
<evidence type="ECO:0000256" key="8">
    <source>
        <dbReference type="PIRSR" id="PIRSR624869-3"/>
    </source>
</evidence>
<dbReference type="EMBL" id="JAEAOA010000298">
    <property type="protein sequence ID" value="KAK3602532.1"/>
    <property type="molecule type" value="Genomic_DNA"/>
</dbReference>